<dbReference type="GO" id="GO:0003779">
    <property type="term" value="F:actin binding"/>
    <property type="evidence" value="ECO:0007669"/>
    <property type="project" value="TreeGrafter"/>
</dbReference>
<protein>
    <recommendedName>
        <fullName evidence="1">PTB domain-containing protein</fullName>
    </recommendedName>
</protein>
<name>A0A3Q3LPU7_9TELE</name>
<keyword evidence="3" id="KW-1185">Reference proteome</keyword>
<evidence type="ECO:0000259" key="1">
    <source>
        <dbReference type="Pfam" id="PF08416"/>
    </source>
</evidence>
<dbReference type="InterPro" id="IPR039801">
    <property type="entry name" value="EPS8-like"/>
</dbReference>
<dbReference type="InterPro" id="IPR011993">
    <property type="entry name" value="PH-like_dom_sf"/>
</dbReference>
<dbReference type="SUPFAM" id="SSF50729">
    <property type="entry name" value="PH domain-like"/>
    <property type="match status" value="1"/>
</dbReference>
<organism evidence="2 3">
    <name type="scientific">Mastacembelus armatus</name>
    <name type="common">zig-zag eel</name>
    <dbReference type="NCBI Taxonomy" id="205130"/>
    <lineage>
        <taxon>Eukaryota</taxon>
        <taxon>Metazoa</taxon>
        <taxon>Chordata</taxon>
        <taxon>Craniata</taxon>
        <taxon>Vertebrata</taxon>
        <taxon>Euteleostomi</taxon>
        <taxon>Actinopterygii</taxon>
        <taxon>Neopterygii</taxon>
        <taxon>Teleostei</taxon>
        <taxon>Neoteleostei</taxon>
        <taxon>Acanthomorphata</taxon>
        <taxon>Anabantaria</taxon>
        <taxon>Synbranchiformes</taxon>
        <taxon>Mastacembelidae</taxon>
        <taxon>Mastacembelus</taxon>
    </lineage>
</organism>
<sequence length="189" mass="21911">MRIIFTSVQRKEYSESLNRQPDHFQVRVEVKEFEDWAYIFMNSTNVSPPHSQPSTLTLQHLFTCELDSEEMRTVDNCVTKLKSLDARGRLWPQEMIMEVQGGYLLLSDIETKVELESLPLSCIMQSKAVLDSCTYNSLLAVTVHERSKRFPQVLMFQCEEIGVSHISPERERRGCMSKGQRARYDALKT</sequence>
<evidence type="ECO:0000313" key="3">
    <source>
        <dbReference type="Proteomes" id="UP000261640"/>
    </source>
</evidence>
<dbReference type="STRING" id="205130.ENSMAMP00000015237"/>
<dbReference type="GO" id="GO:0007266">
    <property type="term" value="P:Rho protein signal transduction"/>
    <property type="evidence" value="ECO:0007669"/>
    <property type="project" value="TreeGrafter"/>
</dbReference>
<dbReference type="GO" id="GO:1900029">
    <property type="term" value="P:positive regulation of ruffle assembly"/>
    <property type="evidence" value="ECO:0007669"/>
    <property type="project" value="TreeGrafter"/>
</dbReference>
<dbReference type="InterPro" id="IPR033928">
    <property type="entry name" value="EPS8_PTB"/>
</dbReference>
<dbReference type="GO" id="GO:0035023">
    <property type="term" value="P:regulation of Rho protein signal transduction"/>
    <property type="evidence" value="ECO:0007669"/>
    <property type="project" value="TreeGrafter"/>
</dbReference>
<dbReference type="GO" id="GO:0031982">
    <property type="term" value="C:vesicle"/>
    <property type="evidence" value="ECO:0007669"/>
    <property type="project" value="TreeGrafter"/>
</dbReference>
<dbReference type="InterPro" id="IPR013625">
    <property type="entry name" value="PTB"/>
</dbReference>
<dbReference type="Gene3D" id="2.30.29.30">
    <property type="entry name" value="Pleckstrin-homology domain (PH domain)/Phosphotyrosine-binding domain (PTB)"/>
    <property type="match status" value="1"/>
</dbReference>
<dbReference type="GO" id="GO:0032587">
    <property type="term" value="C:ruffle membrane"/>
    <property type="evidence" value="ECO:0007669"/>
    <property type="project" value="TreeGrafter"/>
</dbReference>
<dbReference type="PANTHER" id="PTHR12287">
    <property type="entry name" value="EPIDERMAL GROWTH FACTOR RECEPTOR KINASE SUBSTRATE EPS8-RELATED PROTEIN"/>
    <property type="match status" value="1"/>
</dbReference>
<dbReference type="Pfam" id="PF08416">
    <property type="entry name" value="PTB"/>
    <property type="match status" value="1"/>
</dbReference>
<dbReference type="CDD" id="cd01210">
    <property type="entry name" value="PTB_EPS8"/>
    <property type="match status" value="1"/>
</dbReference>
<dbReference type="PANTHER" id="PTHR12287:SF22">
    <property type="entry name" value="EPIDERMAL GROWTH FACTOR RECEPTOR KINASE SUBSTRATE 8-LIKE PROTEIN 3"/>
    <property type="match status" value="1"/>
</dbReference>
<dbReference type="Proteomes" id="UP000261640">
    <property type="component" value="Unplaced"/>
</dbReference>
<dbReference type="GeneTree" id="ENSGT00940000158169"/>
<reference evidence="2" key="2">
    <citation type="submission" date="2025-09" db="UniProtKB">
        <authorList>
            <consortium name="Ensembl"/>
        </authorList>
    </citation>
    <scope>IDENTIFICATION</scope>
</reference>
<dbReference type="InParanoid" id="A0A3Q3LPU7"/>
<accession>A0A3Q3LPU7</accession>
<evidence type="ECO:0000313" key="2">
    <source>
        <dbReference type="Ensembl" id="ENSMAMP00000015237.1"/>
    </source>
</evidence>
<dbReference type="Ensembl" id="ENSMAMT00000015657.2">
    <property type="protein sequence ID" value="ENSMAMP00000015237.1"/>
    <property type="gene ID" value="ENSMAMG00000010346.2"/>
</dbReference>
<proteinExistence type="predicted"/>
<reference evidence="2" key="1">
    <citation type="submission" date="2025-08" db="UniProtKB">
        <authorList>
            <consortium name="Ensembl"/>
        </authorList>
    </citation>
    <scope>IDENTIFICATION</scope>
</reference>
<dbReference type="AlphaFoldDB" id="A0A3Q3LPU7"/>
<feature type="domain" description="PTB" evidence="1">
    <location>
        <begin position="58"/>
        <end position="167"/>
    </location>
</feature>